<dbReference type="Proteomes" id="UP000780801">
    <property type="component" value="Unassembled WGS sequence"/>
</dbReference>
<dbReference type="AlphaFoldDB" id="A0A9P6FTV9"/>
<feature type="compositionally biased region" description="Low complexity" evidence="2">
    <location>
        <begin position="578"/>
        <end position="593"/>
    </location>
</feature>
<feature type="compositionally biased region" description="Basic and acidic residues" evidence="2">
    <location>
        <begin position="780"/>
        <end position="794"/>
    </location>
</feature>
<evidence type="ECO:0000313" key="4">
    <source>
        <dbReference type="EMBL" id="KAF9581116.1"/>
    </source>
</evidence>
<dbReference type="InterPro" id="IPR056162">
    <property type="entry name" value="WD40_MABP1-WDR62_2nd"/>
</dbReference>
<feature type="region of interest" description="Disordered" evidence="2">
    <location>
        <begin position="1027"/>
        <end position="1069"/>
    </location>
</feature>
<name>A0A9P6FTV9_9FUNG</name>
<feature type="region of interest" description="Disordered" evidence="2">
    <location>
        <begin position="950"/>
        <end position="1012"/>
    </location>
</feature>
<evidence type="ECO:0000259" key="3">
    <source>
        <dbReference type="Pfam" id="PF24782"/>
    </source>
</evidence>
<dbReference type="PANTHER" id="PTHR45589">
    <property type="entry name" value="WD REPEAT DOMAIN 62, ISOFORM G"/>
    <property type="match status" value="1"/>
</dbReference>
<keyword evidence="4" id="KW-0418">Kinase</keyword>
<reference evidence="4" key="1">
    <citation type="journal article" date="2020" name="Fungal Divers.">
        <title>Resolving the Mortierellaceae phylogeny through synthesis of multi-gene phylogenetics and phylogenomics.</title>
        <authorList>
            <person name="Vandepol N."/>
            <person name="Liber J."/>
            <person name="Desiro A."/>
            <person name="Na H."/>
            <person name="Kennedy M."/>
            <person name="Barry K."/>
            <person name="Grigoriev I.V."/>
            <person name="Miller A.N."/>
            <person name="O'Donnell K."/>
            <person name="Stajich J.E."/>
            <person name="Bonito G."/>
        </authorList>
    </citation>
    <scope>NUCLEOTIDE SEQUENCE</scope>
    <source>
        <strain evidence="4">KOD1015</strain>
    </source>
</reference>
<dbReference type="PROSITE" id="PS50294">
    <property type="entry name" value="WD_REPEATS_REGION"/>
    <property type="match status" value="1"/>
</dbReference>
<feature type="compositionally biased region" description="Polar residues" evidence="2">
    <location>
        <begin position="676"/>
        <end position="689"/>
    </location>
</feature>
<accession>A0A9P6FTV9</accession>
<dbReference type="SMART" id="SM00320">
    <property type="entry name" value="WD40"/>
    <property type="match status" value="9"/>
</dbReference>
<feature type="compositionally biased region" description="Polar residues" evidence="2">
    <location>
        <begin position="609"/>
        <end position="626"/>
    </location>
</feature>
<feature type="repeat" description="WD" evidence="1">
    <location>
        <begin position="214"/>
        <end position="236"/>
    </location>
</feature>
<dbReference type="PROSITE" id="PS50082">
    <property type="entry name" value="WD_REPEATS_2"/>
    <property type="match status" value="3"/>
</dbReference>
<feature type="compositionally biased region" description="Polar residues" evidence="2">
    <location>
        <begin position="1028"/>
        <end position="1039"/>
    </location>
</feature>
<dbReference type="Gene3D" id="2.130.10.10">
    <property type="entry name" value="YVTN repeat-like/Quinoprotein amine dehydrogenase"/>
    <property type="match status" value="3"/>
</dbReference>
<feature type="compositionally biased region" description="Basic and acidic residues" evidence="2">
    <location>
        <begin position="987"/>
        <end position="1007"/>
    </location>
</feature>
<sequence length="1204" mass="129516">LRHIKFWYLNAPKKVGSSSFVQVLDGRSGILGEMRDCNFVDAVCSPEGRFTYAVSSNGTLCLFTEGRVLEKWVDLHVRGAYSVNLEERCVVCACTDGMIRLFEHGTLEYIGTLPKPPPLGAFPGTIDNAKEESPQDPETALYADVLASQFDASSNSLVCIYSDRSLLVWDMQDHKNAVLSRSHLFHSDCVWGAEMLPEPVKEGEAKAKFPEGTFITYSADGTIKFWDLEDNASVSQPEGKAPEAEETPAPSTPHKDLLMVLYVDDNTKAWIQVPEHQDGIEPGFNLVPLECGIRTARISTDGRYLASGDKGGNLRVHDLATFSQITYQEAHDSEIMAIDFTDSNVDAPLLVATAGRDRLVHVFDAVNDYALLQTLDDHSSSITSIKFTANGSRMMSCGADKSIIFRNCNKSADGMTFQPYHQAPGRATFFDMGMHNNSQTVSVVSGDRRFNVFTLDSGKPIKSFKAEIKGDEAVAGMVDMCSMTHLSLDPTGTIAAACGSDKSIRIYDMLTGTCLGQMICHSELVTSVRFSNNFERIISTSADGCILVWRLNKDLVRRIQHRIDDNITLPTYIQNKTADPPAAASSPQSTVASRVRKTRLRQSTDRLSTHTSEYTNTSRRNSATSLASDDDSRADEHADDWNASHARKPTGPRSEDPSKINFAPVTVSKAAHLSPASPSMGATSTSTPRTRVAAAKTPITRSRHNSASQPATPKSTTTVRTSSHASSMTTGSDKPAVARAKAADTASESKDAHGDDAKSPKKEATEAEEEDVGDELSDELESHQDAESTAKVEVETLVDEDQPVTTKPTLHRSASDDGSNSVREASSAATNSVTEDDEPTENEEGGSDARDVDVDDEDDESVSDPGSDIDGQSKSRQRTISEISLSLTGGVKSSFQEGESLLDSPSQGGSSAASSRALSMARLPTSTRHSLSAKFLMSHAAMLMMGLVKSRREQDAREAQGELGESALLERDVESNSSTPRPGPHHSRGDSMSELDAGREVPLEERLNTNSLNMVVAKRKLGSIIKSVAQTQREQNGNGQPAPVEDSDAHPKQRMLSSGGRSGDLAEEVERTRKRLIELGYLTTSGGSIPVPAAATETELAEEATKTSASSMDLSGKSQSDEAAGEPEDKILASPALVSSPTGVIPPPSALSASISERLLSRSSSSEVGGLAVMENEEEPVKEGLQDALERISILIANKAVVSG</sequence>
<dbReference type="Pfam" id="PF24782">
    <property type="entry name" value="WD40_MABP1-WDR62_2nd"/>
    <property type="match status" value="1"/>
</dbReference>
<feature type="compositionally biased region" description="Polar residues" evidence="2">
    <location>
        <begin position="705"/>
        <end position="732"/>
    </location>
</feature>
<evidence type="ECO:0000256" key="2">
    <source>
        <dbReference type="SAM" id="MobiDB-lite"/>
    </source>
</evidence>
<feature type="domain" description="MABP1/WDR62 second WD40" evidence="3">
    <location>
        <begin position="190"/>
        <end position="551"/>
    </location>
</feature>
<feature type="compositionally biased region" description="Basic and acidic residues" evidence="2">
    <location>
        <begin position="630"/>
        <end position="642"/>
    </location>
</feature>
<feature type="compositionally biased region" description="Polar residues" evidence="2">
    <location>
        <begin position="870"/>
        <end position="897"/>
    </location>
</feature>
<feature type="compositionally biased region" description="Basic and acidic residues" evidence="2">
    <location>
        <begin position="747"/>
        <end position="765"/>
    </location>
</feature>
<feature type="compositionally biased region" description="Basic and acidic residues" evidence="2">
    <location>
        <begin position="950"/>
        <end position="960"/>
    </location>
</feature>
<feature type="compositionally biased region" description="Acidic residues" evidence="2">
    <location>
        <begin position="834"/>
        <end position="846"/>
    </location>
</feature>
<proteinExistence type="predicted"/>
<feature type="non-terminal residue" evidence="4">
    <location>
        <position position="1204"/>
    </location>
</feature>
<comment type="caution">
    <text evidence="4">The sequence shown here is derived from an EMBL/GenBank/DDBJ whole genome shotgun (WGS) entry which is preliminary data.</text>
</comment>
<evidence type="ECO:0000313" key="5">
    <source>
        <dbReference type="Proteomes" id="UP000780801"/>
    </source>
</evidence>
<keyword evidence="5" id="KW-1185">Reference proteome</keyword>
<dbReference type="InterPro" id="IPR015943">
    <property type="entry name" value="WD40/YVTN_repeat-like_dom_sf"/>
</dbReference>
<feature type="region of interest" description="Disordered" evidence="2">
    <location>
        <begin position="1084"/>
        <end position="1150"/>
    </location>
</feature>
<organism evidence="4 5">
    <name type="scientific">Lunasporangiospora selenospora</name>
    <dbReference type="NCBI Taxonomy" id="979761"/>
    <lineage>
        <taxon>Eukaryota</taxon>
        <taxon>Fungi</taxon>
        <taxon>Fungi incertae sedis</taxon>
        <taxon>Mucoromycota</taxon>
        <taxon>Mortierellomycotina</taxon>
        <taxon>Mortierellomycetes</taxon>
        <taxon>Mortierellales</taxon>
        <taxon>Mortierellaceae</taxon>
        <taxon>Lunasporangiospora</taxon>
    </lineage>
</organism>
<dbReference type="InterPro" id="IPR001680">
    <property type="entry name" value="WD40_rpt"/>
</dbReference>
<keyword evidence="1" id="KW-0853">WD repeat</keyword>
<feature type="compositionally biased region" description="Polar residues" evidence="2">
    <location>
        <begin position="816"/>
        <end position="833"/>
    </location>
</feature>
<dbReference type="InterPro" id="IPR036322">
    <property type="entry name" value="WD40_repeat_dom_sf"/>
</dbReference>
<feature type="non-terminal residue" evidence="4">
    <location>
        <position position="1"/>
    </location>
</feature>
<dbReference type="PANTHER" id="PTHR45589:SF1">
    <property type="entry name" value="WD REPEAT DOMAIN 62, ISOFORM G"/>
    <property type="match status" value="1"/>
</dbReference>
<dbReference type="SUPFAM" id="SSF50978">
    <property type="entry name" value="WD40 repeat-like"/>
    <property type="match status" value="2"/>
</dbReference>
<evidence type="ECO:0000256" key="1">
    <source>
        <dbReference type="PROSITE-ProRule" id="PRU00221"/>
    </source>
</evidence>
<dbReference type="EMBL" id="JAABOA010001661">
    <property type="protein sequence ID" value="KAF9581116.1"/>
    <property type="molecule type" value="Genomic_DNA"/>
</dbReference>
<dbReference type="OrthoDB" id="6252103at2759"/>
<keyword evidence="4" id="KW-0808">Transferase</keyword>
<feature type="region of interest" description="Disordered" evidence="2">
    <location>
        <begin position="578"/>
        <end position="928"/>
    </location>
</feature>
<feature type="compositionally biased region" description="Low complexity" evidence="2">
    <location>
        <begin position="904"/>
        <end position="924"/>
    </location>
</feature>
<dbReference type="InterPro" id="IPR052779">
    <property type="entry name" value="WDR62"/>
</dbReference>
<protein>
    <submittedName>
        <fullName evidence="4">Mitogen-activated protein kinase binding protein 1</fullName>
    </submittedName>
</protein>
<gene>
    <name evidence="4" type="primary">WDR62</name>
    <name evidence="4" type="ORF">BGW38_001987</name>
</gene>
<feature type="repeat" description="WD" evidence="1">
    <location>
        <begin position="375"/>
        <end position="403"/>
    </location>
</feature>
<feature type="compositionally biased region" description="Acidic residues" evidence="2">
    <location>
        <begin position="766"/>
        <end position="779"/>
    </location>
</feature>
<feature type="compositionally biased region" description="Acidic residues" evidence="2">
    <location>
        <begin position="853"/>
        <end position="862"/>
    </location>
</feature>
<dbReference type="GO" id="GO:0016301">
    <property type="term" value="F:kinase activity"/>
    <property type="evidence" value="ECO:0007669"/>
    <property type="project" value="UniProtKB-KW"/>
</dbReference>
<feature type="repeat" description="WD" evidence="1">
    <location>
        <begin position="518"/>
        <end position="552"/>
    </location>
</feature>